<keyword evidence="2" id="KW-1185">Reference proteome</keyword>
<gene>
    <name evidence="1" type="ORF">PPENT_87.1.T1050104</name>
</gene>
<organism evidence="1 2">
    <name type="scientific">Paramecium pentaurelia</name>
    <dbReference type="NCBI Taxonomy" id="43138"/>
    <lineage>
        <taxon>Eukaryota</taxon>
        <taxon>Sar</taxon>
        <taxon>Alveolata</taxon>
        <taxon>Ciliophora</taxon>
        <taxon>Intramacronucleata</taxon>
        <taxon>Oligohymenophorea</taxon>
        <taxon>Peniculida</taxon>
        <taxon>Parameciidae</taxon>
        <taxon>Paramecium</taxon>
    </lineage>
</organism>
<accession>A0A8S1WZE8</accession>
<protein>
    <submittedName>
        <fullName evidence="1">Uncharacterized protein</fullName>
    </submittedName>
</protein>
<dbReference type="AlphaFoldDB" id="A0A8S1WZE8"/>
<comment type="caution">
    <text evidence="1">The sequence shown here is derived from an EMBL/GenBank/DDBJ whole genome shotgun (WGS) entry which is preliminary data.</text>
</comment>
<dbReference type="EMBL" id="CAJJDO010000105">
    <property type="protein sequence ID" value="CAD8193910.1"/>
    <property type="molecule type" value="Genomic_DNA"/>
</dbReference>
<dbReference type="Proteomes" id="UP000689195">
    <property type="component" value="Unassembled WGS sequence"/>
</dbReference>
<reference evidence="1" key="1">
    <citation type="submission" date="2021-01" db="EMBL/GenBank/DDBJ databases">
        <authorList>
            <consortium name="Genoscope - CEA"/>
            <person name="William W."/>
        </authorList>
    </citation>
    <scope>NUCLEOTIDE SEQUENCE</scope>
</reference>
<evidence type="ECO:0000313" key="1">
    <source>
        <dbReference type="EMBL" id="CAD8193910.1"/>
    </source>
</evidence>
<proteinExistence type="predicted"/>
<name>A0A8S1WZE8_9CILI</name>
<evidence type="ECO:0000313" key="2">
    <source>
        <dbReference type="Proteomes" id="UP000689195"/>
    </source>
</evidence>
<sequence length="62" mass="7565">MQYHQHQIAKKSILTIKKKKEFFIILDLQSITKNYSQNRIYKSEQKSNPFISKQRNGLMMRY</sequence>